<feature type="domain" description="RNA polymerase sigma-70 region 2" evidence="7">
    <location>
        <begin position="30"/>
        <end position="98"/>
    </location>
</feature>
<evidence type="ECO:0000256" key="4">
    <source>
        <dbReference type="ARBA" id="ARBA00023125"/>
    </source>
</evidence>
<protein>
    <recommendedName>
        <fullName evidence="6">RNA polymerase sigma factor</fullName>
    </recommendedName>
</protein>
<dbReference type="InterPro" id="IPR039425">
    <property type="entry name" value="RNA_pol_sigma-70-like"/>
</dbReference>
<organism evidence="9 10">
    <name type="scientific">Dyella mobilis</name>
    <dbReference type="NCBI Taxonomy" id="1849582"/>
    <lineage>
        <taxon>Bacteria</taxon>
        <taxon>Pseudomonadati</taxon>
        <taxon>Pseudomonadota</taxon>
        <taxon>Gammaproteobacteria</taxon>
        <taxon>Lysobacterales</taxon>
        <taxon>Rhodanobacteraceae</taxon>
        <taxon>Dyella</taxon>
    </lineage>
</organism>
<dbReference type="PANTHER" id="PTHR43133">
    <property type="entry name" value="RNA POLYMERASE ECF-TYPE SIGMA FACTO"/>
    <property type="match status" value="1"/>
</dbReference>
<dbReference type="InterPro" id="IPR014284">
    <property type="entry name" value="RNA_pol_sigma-70_dom"/>
</dbReference>
<dbReference type="SUPFAM" id="SSF88946">
    <property type="entry name" value="Sigma2 domain of RNA polymerase sigma factors"/>
    <property type="match status" value="1"/>
</dbReference>
<dbReference type="PROSITE" id="PS01063">
    <property type="entry name" value="SIGMA70_ECF"/>
    <property type="match status" value="1"/>
</dbReference>
<evidence type="ECO:0000256" key="1">
    <source>
        <dbReference type="ARBA" id="ARBA00010641"/>
    </source>
</evidence>
<dbReference type="SUPFAM" id="SSF88659">
    <property type="entry name" value="Sigma3 and sigma4 domains of RNA polymerase sigma factors"/>
    <property type="match status" value="1"/>
</dbReference>
<dbReference type="Gene3D" id="1.10.1740.10">
    <property type="match status" value="1"/>
</dbReference>
<dbReference type="NCBIfam" id="TIGR02937">
    <property type="entry name" value="sigma70-ECF"/>
    <property type="match status" value="1"/>
</dbReference>
<sequence length="191" mass="21790">MADSAAEARIDQALVARALLGNDRRAFEQLLRRHQGMVRAQLRRLLHGDHAAADDLAQEAFLLAWRKLDQFRGDAKFSTWLYRIAYSCFLQAYRKKSWSMDEADDETIEQLPATAHSMDLQMDIERAMQRLSSAEQTVLLHCVQLGLSHEEAAYVLAMPLGTVKTHANRGKAKLKTWLAAWQETNHEVRTT</sequence>
<evidence type="ECO:0000256" key="2">
    <source>
        <dbReference type="ARBA" id="ARBA00023015"/>
    </source>
</evidence>
<evidence type="ECO:0000313" key="9">
    <source>
        <dbReference type="EMBL" id="MBM7129923.1"/>
    </source>
</evidence>
<dbReference type="PANTHER" id="PTHR43133:SF51">
    <property type="entry name" value="RNA POLYMERASE SIGMA FACTOR"/>
    <property type="match status" value="1"/>
</dbReference>
<keyword evidence="2 6" id="KW-0805">Transcription regulation</keyword>
<evidence type="ECO:0000256" key="6">
    <source>
        <dbReference type="RuleBase" id="RU000716"/>
    </source>
</evidence>
<feature type="domain" description="RNA polymerase sigma factor 70 region 4 type 2" evidence="8">
    <location>
        <begin position="122"/>
        <end position="174"/>
    </location>
</feature>
<name>A0ABS2KHT7_9GAMM</name>
<proteinExistence type="inferred from homology"/>
<dbReference type="InterPro" id="IPR013324">
    <property type="entry name" value="RNA_pol_sigma_r3/r4-like"/>
</dbReference>
<evidence type="ECO:0000313" key="10">
    <source>
        <dbReference type="Proteomes" id="UP001430193"/>
    </source>
</evidence>
<dbReference type="InterPro" id="IPR000838">
    <property type="entry name" value="RNA_pol_sigma70_ECF_CS"/>
</dbReference>
<comment type="similarity">
    <text evidence="1 6">Belongs to the sigma-70 factor family. ECF subfamily.</text>
</comment>
<dbReference type="InterPro" id="IPR007627">
    <property type="entry name" value="RNA_pol_sigma70_r2"/>
</dbReference>
<comment type="caution">
    <text evidence="9">The sequence shown here is derived from an EMBL/GenBank/DDBJ whole genome shotgun (WGS) entry which is preliminary data.</text>
</comment>
<gene>
    <name evidence="9" type="ORF">ISS99_10320</name>
</gene>
<dbReference type="InterPro" id="IPR013325">
    <property type="entry name" value="RNA_pol_sigma_r2"/>
</dbReference>
<evidence type="ECO:0000259" key="8">
    <source>
        <dbReference type="Pfam" id="PF08281"/>
    </source>
</evidence>
<keyword evidence="10" id="KW-1185">Reference proteome</keyword>
<dbReference type="InterPro" id="IPR013249">
    <property type="entry name" value="RNA_pol_sigma70_r4_t2"/>
</dbReference>
<evidence type="ECO:0000259" key="7">
    <source>
        <dbReference type="Pfam" id="PF04542"/>
    </source>
</evidence>
<evidence type="ECO:0000256" key="3">
    <source>
        <dbReference type="ARBA" id="ARBA00023082"/>
    </source>
</evidence>
<keyword evidence="3 6" id="KW-0731">Sigma factor</keyword>
<keyword evidence="5 6" id="KW-0804">Transcription</keyword>
<dbReference type="EMBL" id="JADIKF010000038">
    <property type="protein sequence ID" value="MBM7129923.1"/>
    <property type="molecule type" value="Genomic_DNA"/>
</dbReference>
<accession>A0ABS2KHT7</accession>
<dbReference type="Proteomes" id="UP001430193">
    <property type="component" value="Unassembled WGS sequence"/>
</dbReference>
<dbReference type="InterPro" id="IPR036388">
    <property type="entry name" value="WH-like_DNA-bd_sf"/>
</dbReference>
<dbReference type="RefSeq" id="WP_204631517.1">
    <property type="nucleotide sequence ID" value="NZ_BSOC01000003.1"/>
</dbReference>
<dbReference type="Pfam" id="PF04542">
    <property type="entry name" value="Sigma70_r2"/>
    <property type="match status" value="1"/>
</dbReference>
<dbReference type="Gene3D" id="1.10.10.10">
    <property type="entry name" value="Winged helix-like DNA-binding domain superfamily/Winged helix DNA-binding domain"/>
    <property type="match status" value="1"/>
</dbReference>
<reference evidence="9" key="1">
    <citation type="submission" date="2020-10" db="EMBL/GenBank/DDBJ databases">
        <title>Phylogeny of dyella-like bacteria.</title>
        <authorList>
            <person name="Fu J."/>
        </authorList>
    </citation>
    <scope>NUCLEOTIDE SEQUENCE</scope>
    <source>
        <strain evidence="9">DHON07</strain>
    </source>
</reference>
<dbReference type="Pfam" id="PF08281">
    <property type="entry name" value="Sigma70_r4_2"/>
    <property type="match status" value="1"/>
</dbReference>
<evidence type="ECO:0000256" key="5">
    <source>
        <dbReference type="ARBA" id="ARBA00023163"/>
    </source>
</evidence>
<keyword evidence="4 6" id="KW-0238">DNA-binding</keyword>